<comment type="caution">
    <text evidence="2">The sequence shown here is derived from an EMBL/GenBank/DDBJ whole genome shotgun (WGS) entry which is preliminary data.</text>
</comment>
<dbReference type="Proteomes" id="UP001175228">
    <property type="component" value="Unassembled WGS sequence"/>
</dbReference>
<reference evidence="2" key="1">
    <citation type="submission" date="2023-06" db="EMBL/GenBank/DDBJ databases">
        <authorList>
            <consortium name="Lawrence Berkeley National Laboratory"/>
            <person name="Ahrendt S."/>
            <person name="Sahu N."/>
            <person name="Indic B."/>
            <person name="Wong-Bajracharya J."/>
            <person name="Merenyi Z."/>
            <person name="Ke H.-M."/>
            <person name="Monk M."/>
            <person name="Kocsube S."/>
            <person name="Drula E."/>
            <person name="Lipzen A."/>
            <person name="Balint B."/>
            <person name="Henrissat B."/>
            <person name="Andreopoulos B."/>
            <person name="Martin F.M."/>
            <person name="Harder C.B."/>
            <person name="Rigling D."/>
            <person name="Ford K.L."/>
            <person name="Foster G.D."/>
            <person name="Pangilinan J."/>
            <person name="Papanicolaou A."/>
            <person name="Barry K."/>
            <person name="LaButti K."/>
            <person name="Viragh M."/>
            <person name="Koriabine M."/>
            <person name="Yan M."/>
            <person name="Riley R."/>
            <person name="Champramary S."/>
            <person name="Plett K.L."/>
            <person name="Tsai I.J."/>
            <person name="Slot J."/>
            <person name="Sipos G."/>
            <person name="Plett J."/>
            <person name="Nagy L.G."/>
            <person name="Grigoriev I.V."/>
        </authorList>
    </citation>
    <scope>NUCLEOTIDE SEQUENCE</scope>
    <source>
        <strain evidence="2">HWK02</strain>
    </source>
</reference>
<keyword evidence="1" id="KW-0472">Membrane</keyword>
<feature type="transmembrane region" description="Helical" evidence="1">
    <location>
        <begin position="139"/>
        <end position="158"/>
    </location>
</feature>
<keyword evidence="1" id="KW-0812">Transmembrane</keyword>
<sequence>MWKHGMHALYSISILMLTSPQRSRQFLEWGAMKQADCLWRRKKASAQEQPRVDQCSSSLSAEHYECRSHSTFSPLTPQVMTGISVLLSSSCRFCCTRCWTRGHPFRNTDGVFQVAEKMNPFSCDHEPTTERNVCGMFVLFWRGFSCVYIELFILRIFVDVLMRNRLHR</sequence>
<proteinExistence type="predicted"/>
<keyword evidence="1" id="KW-1133">Transmembrane helix</keyword>
<accession>A0AA39UN55</accession>
<gene>
    <name evidence="2" type="ORF">EDD18DRAFT_293451</name>
</gene>
<evidence type="ECO:0000256" key="1">
    <source>
        <dbReference type="SAM" id="Phobius"/>
    </source>
</evidence>
<evidence type="ECO:0000313" key="2">
    <source>
        <dbReference type="EMBL" id="KAK0495103.1"/>
    </source>
</evidence>
<dbReference type="EMBL" id="JAUEPU010000019">
    <property type="protein sequence ID" value="KAK0495103.1"/>
    <property type="molecule type" value="Genomic_DNA"/>
</dbReference>
<protein>
    <submittedName>
        <fullName evidence="2">Uncharacterized protein</fullName>
    </submittedName>
</protein>
<organism evidence="2 3">
    <name type="scientific">Armillaria luteobubalina</name>
    <dbReference type="NCBI Taxonomy" id="153913"/>
    <lineage>
        <taxon>Eukaryota</taxon>
        <taxon>Fungi</taxon>
        <taxon>Dikarya</taxon>
        <taxon>Basidiomycota</taxon>
        <taxon>Agaricomycotina</taxon>
        <taxon>Agaricomycetes</taxon>
        <taxon>Agaricomycetidae</taxon>
        <taxon>Agaricales</taxon>
        <taxon>Marasmiineae</taxon>
        <taxon>Physalacriaceae</taxon>
        <taxon>Armillaria</taxon>
    </lineage>
</organism>
<dbReference type="AlphaFoldDB" id="A0AA39UN55"/>
<keyword evidence="3" id="KW-1185">Reference proteome</keyword>
<evidence type="ECO:0000313" key="3">
    <source>
        <dbReference type="Proteomes" id="UP001175228"/>
    </source>
</evidence>
<name>A0AA39UN55_9AGAR</name>